<dbReference type="InterPro" id="IPR042266">
    <property type="entry name" value="PPPDE_sf"/>
</dbReference>
<dbReference type="GO" id="GO:0006508">
    <property type="term" value="P:proteolysis"/>
    <property type="evidence" value="ECO:0007669"/>
    <property type="project" value="UniProtKB-KW"/>
</dbReference>
<keyword evidence="2" id="KW-0645">Protease</keyword>
<feature type="compositionally biased region" description="Basic and acidic residues" evidence="4">
    <location>
        <begin position="214"/>
        <end position="239"/>
    </location>
</feature>
<protein>
    <recommendedName>
        <fullName evidence="5">PPPDE domain-containing protein</fullName>
    </recommendedName>
</protein>
<keyword evidence="3" id="KW-0378">Hydrolase</keyword>
<dbReference type="Pfam" id="PF05903">
    <property type="entry name" value="Peptidase_C97"/>
    <property type="match status" value="1"/>
</dbReference>
<organism evidence="6 7">
    <name type="scientific">Tuber aestivum</name>
    <name type="common">summer truffle</name>
    <dbReference type="NCBI Taxonomy" id="59557"/>
    <lineage>
        <taxon>Eukaryota</taxon>
        <taxon>Fungi</taxon>
        <taxon>Dikarya</taxon>
        <taxon>Ascomycota</taxon>
        <taxon>Pezizomycotina</taxon>
        <taxon>Pezizomycetes</taxon>
        <taxon>Pezizales</taxon>
        <taxon>Tuberaceae</taxon>
        <taxon>Tuber</taxon>
    </lineage>
</organism>
<dbReference type="SMART" id="SM01179">
    <property type="entry name" value="DUF862"/>
    <property type="match status" value="1"/>
</dbReference>
<accession>A0A292Q3A3</accession>
<evidence type="ECO:0000256" key="4">
    <source>
        <dbReference type="SAM" id="MobiDB-lite"/>
    </source>
</evidence>
<evidence type="ECO:0000256" key="3">
    <source>
        <dbReference type="ARBA" id="ARBA00022801"/>
    </source>
</evidence>
<evidence type="ECO:0000313" key="6">
    <source>
        <dbReference type="EMBL" id="CUS13924.1"/>
    </source>
</evidence>
<feature type="domain" description="PPPDE" evidence="5">
    <location>
        <begin position="16"/>
        <end position="158"/>
    </location>
</feature>
<dbReference type="AlphaFoldDB" id="A0A292Q3A3"/>
<evidence type="ECO:0000256" key="2">
    <source>
        <dbReference type="ARBA" id="ARBA00022670"/>
    </source>
</evidence>
<gene>
    <name evidence="6" type="ORF">GSTUAT00001961001</name>
</gene>
<dbReference type="PROSITE" id="PS51858">
    <property type="entry name" value="PPPDE"/>
    <property type="match status" value="1"/>
</dbReference>
<dbReference type="Proteomes" id="UP001412239">
    <property type="component" value="Unassembled WGS sequence"/>
</dbReference>
<name>A0A292Q3A3_9PEZI</name>
<evidence type="ECO:0000256" key="1">
    <source>
        <dbReference type="ARBA" id="ARBA00008140"/>
    </source>
</evidence>
<dbReference type="PANTHER" id="PTHR12378">
    <property type="entry name" value="DESUMOYLATING ISOPEPTIDASE"/>
    <property type="match status" value="1"/>
</dbReference>
<evidence type="ECO:0000259" key="5">
    <source>
        <dbReference type="PROSITE" id="PS51858"/>
    </source>
</evidence>
<reference evidence="6" key="1">
    <citation type="submission" date="2015-10" db="EMBL/GenBank/DDBJ databases">
        <authorList>
            <person name="Regsiter A."/>
            <person name="william w."/>
        </authorList>
    </citation>
    <scope>NUCLEOTIDE SEQUENCE</scope>
    <source>
        <strain evidence="6">Montdore</strain>
    </source>
</reference>
<dbReference type="GO" id="GO:0016579">
    <property type="term" value="P:protein deubiquitination"/>
    <property type="evidence" value="ECO:0007669"/>
    <property type="project" value="TreeGrafter"/>
</dbReference>
<dbReference type="EMBL" id="LN890965">
    <property type="protein sequence ID" value="CUS13924.1"/>
    <property type="molecule type" value="Genomic_DNA"/>
</dbReference>
<dbReference type="Gene3D" id="3.90.1720.30">
    <property type="entry name" value="PPPDE domains"/>
    <property type="match status" value="1"/>
</dbReference>
<dbReference type="GO" id="GO:0101005">
    <property type="term" value="F:deubiquitinase activity"/>
    <property type="evidence" value="ECO:0007669"/>
    <property type="project" value="TreeGrafter"/>
</dbReference>
<comment type="similarity">
    <text evidence="1">Belongs to the DeSI family.</text>
</comment>
<proteinExistence type="inferred from homology"/>
<keyword evidence="7" id="KW-1185">Reference proteome</keyword>
<sequence length="254" mass="27983">MPPPSRSSGSQNLRKKKVIINVYDLLPPGRLSSIVWTLGVGLLHSGVVINDREYAFGGHDRRGLTGVYWTKPKTEPPGGTFRSEILHGFTYASDQEIEEIIRDASTEFLGPTYNLLTRNCNHFTSHLCIALTGQAAPAFLNRAASIGVALPCVVPAGWIEPPECEVADDGADHDENTRLTRHAGGAGSASRRPPGDEAWESSSEGEYTSDGEDERQRRERQRFERMKGRKSGELRDTEGRVVLAAERARVDRTV</sequence>
<evidence type="ECO:0000313" key="7">
    <source>
        <dbReference type="Proteomes" id="UP001412239"/>
    </source>
</evidence>
<feature type="region of interest" description="Disordered" evidence="4">
    <location>
        <begin position="165"/>
        <end position="239"/>
    </location>
</feature>
<dbReference type="InterPro" id="IPR008580">
    <property type="entry name" value="PPPDE_dom"/>
</dbReference>
<dbReference type="PANTHER" id="PTHR12378:SF80">
    <property type="entry name" value="IP06716P-RELATED"/>
    <property type="match status" value="1"/>
</dbReference>